<evidence type="ECO:0000259" key="10">
    <source>
        <dbReference type="SMART" id="SM00387"/>
    </source>
</evidence>
<organism evidence="11 12">
    <name type="scientific">Streptomyces harbinensis</name>
    <dbReference type="NCBI Taxonomy" id="1176198"/>
    <lineage>
        <taxon>Bacteria</taxon>
        <taxon>Bacillati</taxon>
        <taxon>Actinomycetota</taxon>
        <taxon>Actinomycetes</taxon>
        <taxon>Kitasatosporales</taxon>
        <taxon>Streptomycetaceae</taxon>
        <taxon>Streptomyces</taxon>
    </lineage>
</organism>
<dbReference type="Proteomes" id="UP000198873">
    <property type="component" value="Unassembled WGS sequence"/>
</dbReference>
<evidence type="ECO:0000313" key="12">
    <source>
        <dbReference type="Proteomes" id="UP000198873"/>
    </source>
</evidence>
<sequence>MNARWRAAATTALARTVHALLNVVAGPVALMVLLALPLTGHRRWRRAGFRLRQDVLLRAGRAERARLKSCGIADVPDPAGPELRPREGADARGSGAEAYHEVLADTERRAASWLMTRLTVGLPAGAGVLLCWSFGLALVTSPLYRADPQLLGEAVRMLAGAALLALAPWIATALAGWDARTARRLLGPGEPARLAARVRALIRSRASVVEAVDAERRRIERDLHDGVQQQLVALALLLASARRTASRVAEGTRPGEDLLPPLERAHENALQALTELRDVAWRVYPAILDDRGLDAALSALAERSAVPVRIDYRLPWRLPPGIEPVAYFAVSEAVTNAAKHAAADLIRVGIRAEGDRALIVIEDDGVGGADTSGAGLSGLMRRIAAVEGEMSVTSPVGGPTVMTVELPCES</sequence>
<keyword evidence="7" id="KW-0067">ATP-binding</keyword>
<dbReference type="PANTHER" id="PTHR24421">
    <property type="entry name" value="NITRATE/NITRITE SENSOR PROTEIN NARX-RELATED"/>
    <property type="match status" value="1"/>
</dbReference>
<dbReference type="PANTHER" id="PTHR24421:SF10">
    <property type="entry name" value="NITRATE_NITRITE SENSOR PROTEIN NARQ"/>
    <property type="match status" value="1"/>
</dbReference>
<keyword evidence="4" id="KW-0808">Transferase</keyword>
<feature type="transmembrane region" description="Helical" evidence="9">
    <location>
        <begin position="158"/>
        <end position="177"/>
    </location>
</feature>
<dbReference type="GO" id="GO:0000155">
    <property type="term" value="F:phosphorelay sensor kinase activity"/>
    <property type="evidence" value="ECO:0007669"/>
    <property type="project" value="InterPro"/>
</dbReference>
<dbReference type="RefSeq" id="WP_093842497.1">
    <property type="nucleotide sequence ID" value="NZ_FPAB01000002.1"/>
</dbReference>
<reference evidence="12" key="1">
    <citation type="submission" date="2016-10" db="EMBL/GenBank/DDBJ databases">
        <authorList>
            <person name="Varghese N."/>
            <person name="Submissions S."/>
        </authorList>
    </citation>
    <scope>NUCLEOTIDE SEQUENCE [LARGE SCALE GENOMIC DNA]</scope>
    <source>
        <strain evidence="12">CGMCC 4.7047</strain>
    </source>
</reference>
<dbReference type="Gene3D" id="3.30.565.10">
    <property type="entry name" value="Histidine kinase-like ATPase, C-terminal domain"/>
    <property type="match status" value="1"/>
</dbReference>
<keyword evidence="5" id="KW-0547">Nucleotide-binding</keyword>
<name>A0A1I6R037_9ACTN</name>
<evidence type="ECO:0000313" key="11">
    <source>
        <dbReference type="EMBL" id="SFS58087.1"/>
    </source>
</evidence>
<keyword evidence="9" id="KW-0472">Membrane</keyword>
<keyword evidence="9" id="KW-0812">Transmembrane</keyword>
<dbReference type="Pfam" id="PF13796">
    <property type="entry name" value="Sensor"/>
    <property type="match status" value="1"/>
</dbReference>
<dbReference type="GO" id="GO:0046983">
    <property type="term" value="F:protein dimerization activity"/>
    <property type="evidence" value="ECO:0007669"/>
    <property type="project" value="InterPro"/>
</dbReference>
<dbReference type="CDD" id="cd16917">
    <property type="entry name" value="HATPase_UhpB-NarQ-NarX-like"/>
    <property type="match status" value="1"/>
</dbReference>
<dbReference type="Gene3D" id="1.20.5.1930">
    <property type="match status" value="1"/>
</dbReference>
<evidence type="ECO:0000256" key="4">
    <source>
        <dbReference type="ARBA" id="ARBA00022679"/>
    </source>
</evidence>
<evidence type="ECO:0000256" key="6">
    <source>
        <dbReference type="ARBA" id="ARBA00022777"/>
    </source>
</evidence>
<gene>
    <name evidence="11" type="ORF">SAMN05444716_102589</name>
</gene>
<feature type="transmembrane region" description="Helical" evidence="9">
    <location>
        <begin position="118"/>
        <end position="138"/>
    </location>
</feature>
<dbReference type="SUPFAM" id="SSF55874">
    <property type="entry name" value="ATPase domain of HSP90 chaperone/DNA topoisomerase II/histidine kinase"/>
    <property type="match status" value="1"/>
</dbReference>
<accession>A0A1I6R037</accession>
<dbReference type="AlphaFoldDB" id="A0A1I6R037"/>
<keyword evidence="9" id="KW-1133">Transmembrane helix</keyword>
<dbReference type="STRING" id="1176198.SAMN05444716_102589"/>
<evidence type="ECO:0000256" key="8">
    <source>
        <dbReference type="ARBA" id="ARBA00023012"/>
    </source>
</evidence>
<evidence type="ECO:0000256" key="7">
    <source>
        <dbReference type="ARBA" id="ARBA00022840"/>
    </source>
</evidence>
<dbReference type="InterPro" id="IPR036890">
    <property type="entry name" value="HATPase_C_sf"/>
</dbReference>
<feature type="domain" description="Histidine kinase/HSP90-like ATPase" evidence="10">
    <location>
        <begin position="321"/>
        <end position="410"/>
    </location>
</feature>
<dbReference type="GO" id="GO:0016020">
    <property type="term" value="C:membrane"/>
    <property type="evidence" value="ECO:0007669"/>
    <property type="project" value="InterPro"/>
</dbReference>
<dbReference type="EMBL" id="FPAB01000002">
    <property type="protein sequence ID" value="SFS58087.1"/>
    <property type="molecule type" value="Genomic_DNA"/>
</dbReference>
<comment type="catalytic activity">
    <reaction evidence="1">
        <text>ATP + protein L-histidine = ADP + protein N-phospho-L-histidine.</text>
        <dbReference type="EC" id="2.7.13.3"/>
    </reaction>
</comment>
<protein>
    <recommendedName>
        <fullName evidence="2">histidine kinase</fullName>
        <ecNumber evidence="2">2.7.13.3</ecNumber>
    </recommendedName>
</protein>
<dbReference type="SMART" id="SM00387">
    <property type="entry name" value="HATPase_c"/>
    <property type="match status" value="1"/>
</dbReference>
<dbReference type="InterPro" id="IPR025828">
    <property type="entry name" value="Put_sensor_dom"/>
</dbReference>
<keyword evidence="8" id="KW-0902">Two-component regulatory system</keyword>
<evidence type="ECO:0000256" key="1">
    <source>
        <dbReference type="ARBA" id="ARBA00000085"/>
    </source>
</evidence>
<evidence type="ECO:0000256" key="5">
    <source>
        <dbReference type="ARBA" id="ARBA00022741"/>
    </source>
</evidence>
<feature type="transmembrane region" description="Helical" evidence="9">
    <location>
        <begin position="20"/>
        <end position="40"/>
    </location>
</feature>
<keyword evidence="6 11" id="KW-0418">Kinase</keyword>
<evidence type="ECO:0000256" key="9">
    <source>
        <dbReference type="SAM" id="Phobius"/>
    </source>
</evidence>
<proteinExistence type="predicted"/>
<keyword evidence="3" id="KW-0597">Phosphoprotein</keyword>
<dbReference type="GO" id="GO:0005524">
    <property type="term" value="F:ATP binding"/>
    <property type="evidence" value="ECO:0007669"/>
    <property type="project" value="UniProtKB-KW"/>
</dbReference>
<dbReference type="Pfam" id="PF02518">
    <property type="entry name" value="HATPase_c"/>
    <property type="match status" value="1"/>
</dbReference>
<keyword evidence="12" id="KW-1185">Reference proteome</keyword>
<evidence type="ECO:0000256" key="2">
    <source>
        <dbReference type="ARBA" id="ARBA00012438"/>
    </source>
</evidence>
<dbReference type="Pfam" id="PF07730">
    <property type="entry name" value="HisKA_3"/>
    <property type="match status" value="1"/>
</dbReference>
<dbReference type="InterPro" id="IPR003594">
    <property type="entry name" value="HATPase_dom"/>
</dbReference>
<evidence type="ECO:0000256" key="3">
    <source>
        <dbReference type="ARBA" id="ARBA00022553"/>
    </source>
</evidence>
<dbReference type="InterPro" id="IPR050482">
    <property type="entry name" value="Sensor_HK_TwoCompSys"/>
</dbReference>
<dbReference type="InterPro" id="IPR011712">
    <property type="entry name" value="Sig_transdc_His_kin_sub3_dim/P"/>
</dbReference>
<dbReference type="EC" id="2.7.13.3" evidence="2"/>